<reference evidence="2 3" key="1">
    <citation type="submission" date="2010-12" db="EMBL/GenBank/DDBJ databases">
        <title>The Genome Sequence of Coprobacillus sp. strain 29_1.</title>
        <authorList>
            <consortium name="The Broad Institute Genome Sequencing Platform"/>
            <person name="Earl A."/>
            <person name="Ward D."/>
            <person name="Feldgarden M."/>
            <person name="Gevers D."/>
            <person name="Daigneault M."/>
            <person name="Sibley C.D."/>
            <person name="White A."/>
            <person name="Strauss J."/>
            <person name="Allen-Vercoe E."/>
            <person name="Young S.K."/>
            <person name="Zeng Q."/>
            <person name="Gargeya S."/>
            <person name="Fitzgerald M."/>
            <person name="Haas B."/>
            <person name="Abouelleil A."/>
            <person name="Alvarado L."/>
            <person name="Arachchi H.M."/>
            <person name="Berlin A."/>
            <person name="Brown A."/>
            <person name="Chapman S.B."/>
            <person name="Chen Z."/>
            <person name="Dunbar C."/>
            <person name="Freedman E."/>
            <person name="Gearin G."/>
            <person name="Gellesch M."/>
            <person name="Goldberg J."/>
            <person name="Griggs A."/>
            <person name="Gujja S."/>
            <person name="Heilman E."/>
            <person name="Heiman D."/>
            <person name="Howarth C."/>
            <person name="Larson L."/>
            <person name="Lui A."/>
            <person name="MacDonald P.J.P."/>
            <person name="Mehta T."/>
            <person name="Montmayeur A."/>
            <person name="Murphy C."/>
            <person name="Neiman D."/>
            <person name="Pearson M."/>
            <person name="Priest M."/>
            <person name="Roberts A."/>
            <person name="Saif S."/>
            <person name="Shea T."/>
            <person name="Shenoy N."/>
            <person name="Sisk P."/>
            <person name="Stolte C."/>
            <person name="Sykes S."/>
            <person name="White J."/>
            <person name="Yandava C."/>
            <person name="Nusbaum C."/>
            <person name="Birren B."/>
        </authorList>
    </citation>
    <scope>NUCLEOTIDE SEQUENCE [LARGE SCALE GENOMIC DNA]</scope>
    <source>
        <strain evidence="2 3">29_1</strain>
    </source>
</reference>
<evidence type="ECO:0000313" key="3">
    <source>
        <dbReference type="Proteomes" id="UP000003157"/>
    </source>
</evidence>
<dbReference type="EMBL" id="ADKX01000030">
    <property type="protein sequence ID" value="EFW05089.1"/>
    <property type="molecule type" value="Genomic_DNA"/>
</dbReference>
<gene>
    <name evidence="2" type="ORF">HMPREF9488_01671</name>
</gene>
<evidence type="ECO:0000259" key="1">
    <source>
        <dbReference type="PROSITE" id="PS50206"/>
    </source>
</evidence>
<proteinExistence type="predicted"/>
<comment type="caution">
    <text evidence="2">The sequence shown here is derived from an EMBL/GenBank/DDBJ whole genome shotgun (WGS) entry which is preliminary data.</text>
</comment>
<name>E7GA81_9FIRM</name>
<dbReference type="Pfam" id="PF00581">
    <property type="entry name" value="Rhodanese"/>
    <property type="match status" value="1"/>
</dbReference>
<dbReference type="Proteomes" id="UP000003157">
    <property type="component" value="Unassembled WGS sequence"/>
</dbReference>
<dbReference type="eggNOG" id="COG0607">
    <property type="taxonomic scope" value="Bacteria"/>
</dbReference>
<dbReference type="OrthoDB" id="9800872at2"/>
<dbReference type="RefSeq" id="WP_008788779.1">
    <property type="nucleotide sequence ID" value="NZ_AKCB01000003.1"/>
</dbReference>
<dbReference type="SMART" id="SM00450">
    <property type="entry name" value="RHOD"/>
    <property type="match status" value="1"/>
</dbReference>
<dbReference type="PANTHER" id="PTHR43031:SF18">
    <property type="entry name" value="RHODANESE-RELATED SULFURTRANSFERASES"/>
    <property type="match status" value="1"/>
</dbReference>
<dbReference type="PROSITE" id="PS51257">
    <property type="entry name" value="PROKAR_LIPOPROTEIN"/>
    <property type="match status" value="1"/>
</dbReference>
<feature type="domain" description="Rhodanese" evidence="1">
    <location>
        <begin position="35"/>
        <end position="120"/>
    </location>
</feature>
<dbReference type="PANTHER" id="PTHR43031">
    <property type="entry name" value="FAD-DEPENDENT OXIDOREDUCTASE"/>
    <property type="match status" value="1"/>
</dbReference>
<evidence type="ECO:0000313" key="2">
    <source>
        <dbReference type="EMBL" id="EFW05089.1"/>
    </source>
</evidence>
<dbReference type="Gene3D" id="3.40.250.10">
    <property type="entry name" value="Rhodanese-like domain"/>
    <property type="match status" value="1"/>
</dbReference>
<accession>E7GA81</accession>
<dbReference type="STRING" id="100884.GCA_000269565_03514"/>
<dbReference type="HOGENOM" id="CLU_089574_1_0_9"/>
<dbReference type="CDD" id="cd00158">
    <property type="entry name" value="RHOD"/>
    <property type="match status" value="1"/>
</dbReference>
<dbReference type="AlphaFoldDB" id="E7GA81"/>
<dbReference type="InterPro" id="IPR050229">
    <property type="entry name" value="GlpE_sulfurtransferase"/>
</dbReference>
<dbReference type="InterPro" id="IPR001763">
    <property type="entry name" value="Rhodanese-like_dom"/>
</dbReference>
<organism evidence="2 3">
    <name type="scientific">Coprobacillus cateniformis</name>
    <dbReference type="NCBI Taxonomy" id="100884"/>
    <lineage>
        <taxon>Bacteria</taxon>
        <taxon>Bacillati</taxon>
        <taxon>Bacillota</taxon>
        <taxon>Erysipelotrichia</taxon>
        <taxon>Erysipelotrichales</taxon>
        <taxon>Coprobacillaceae</taxon>
        <taxon>Coprobacillus</taxon>
    </lineage>
</organism>
<sequence>MKSLKAMITGLFLVGCTSSVTYETISAKDAKEMMGTQDVVILDVREESEYQQGHIREAQLIPLSQIQENNQELPDKDQTVLVYCRSGSRSAKAAQKLVKLGYTHVYDFGGINDWPYEIEK</sequence>
<keyword evidence="3" id="KW-1185">Reference proteome</keyword>
<protein>
    <submittedName>
        <fullName evidence="2">Phage shock protein PspE</fullName>
    </submittedName>
</protein>
<dbReference type="SUPFAM" id="SSF52821">
    <property type="entry name" value="Rhodanese/Cell cycle control phosphatase"/>
    <property type="match status" value="1"/>
</dbReference>
<dbReference type="GeneID" id="78231271"/>
<dbReference type="InterPro" id="IPR036873">
    <property type="entry name" value="Rhodanese-like_dom_sf"/>
</dbReference>
<dbReference type="PROSITE" id="PS50206">
    <property type="entry name" value="RHODANESE_3"/>
    <property type="match status" value="1"/>
</dbReference>